<dbReference type="GO" id="GO:0009239">
    <property type="term" value="P:enterobactin biosynthetic process"/>
    <property type="evidence" value="ECO:0007669"/>
    <property type="project" value="TreeGrafter"/>
</dbReference>
<gene>
    <name evidence="6" type="ORF">BJG266_LOCUS9957</name>
</gene>
<proteinExistence type="predicted"/>
<dbReference type="InterPro" id="IPR023213">
    <property type="entry name" value="CAT-like_dom_sf"/>
</dbReference>
<dbReference type="CDD" id="cd05930">
    <property type="entry name" value="A_NRPS"/>
    <property type="match status" value="1"/>
</dbReference>
<keyword evidence="1" id="KW-0596">Phosphopantetheine</keyword>
<dbReference type="Pfam" id="PF13193">
    <property type="entry name" value="AMP-binding_C"/>
    <property type="match status" value="2"/>
</dbReference>
<keyword evidence="2" id="KW-0597">Phosphoprotein</keyword>
<dbReference type="InterPro" id="IPR009081">
    <property type="entry name" value="PP-bd_ACP"/>
</dbReference>
<evidence type="ECO:0000259" key="5">
    <source>
        <dbReference type="PROSITE" id="PS50075"/>
    </source>
</evidence>
<dbReference type="InterPro" id="IPR020845">
    <property type="entry name" value="AMP-binding_CS"/>
</dbReference>
<dbReference type="GO" id="GO:0031177">
    <property type="term" value="F:phosphopantetheine binding"/>
    <property type="evidence" value="ECO:0007669"/>
    <property type="project" value="TreeGrafter"/>
</dbReference>
<dbReference type="SUPFAM" id="SSF56801">
    <property type="entry name" value="Acetyl-CoA synthetase-like"/>
    <property type="match status" value="2"/>
</dbReference>
<dbReference type="Proteomes" id="UP000663877">
    <property type="component" value="Unassembled WGS sequence"/>
</dbReference>
<dbReference type="Gene3D" id="1.10.1200.10">
    <property type="entry name" value="ACP-like"/>
    <property type="match status" value="1"/>
</dbReference>
<accession>A0A813YZ91</accession>
<dbReference type="Gene3D" id="3.40.50.12780">
    <property type="entry name" value="N-terminal domain of ligase-like"/>
    <property type="match status" value="2"/>
</dbReference>
<dbReference type="GO" id="GO:0009366">
    <property type="term" value="C:enterobactin synthetase complex"/>
    <property type="evidence" value="ECO:0007669"/>
    <property type="project" value="TreeGrafter"/>
</dbReference>
<dbReference type="PROSITE" id="PS50075">
    <property type="entry name" value="CARRIER"/>
    <property type="match status" value="1"/>
</dbReference>
<evidence type="ECO:0000256" key="1">
    <source>
        <dbReference type="ARBA" id="ARBA00022450"/>
    </source>
</evidence>
<dbReference type="InterPro" id="IPR042099">
    <property type="entry name" value="ANL_N_sf"/>
</dbReference>
<reference evidence="6" key="1">
    <citation type="submission" date="2021-02" db="EMBL/GenBank/DDBJ databases">
        <authorList>
            <person name="Nowell W R."/>
        </authorList>
    </citation>
    <scope>NUCLEOTIDE SEQUENCE</scope>
</reference>
<evidence type="ECO:0000313" key="7">
    <source>
        <dbReference type="Proteomes" id="UP000663877"/>
    </source>
</evidence>
<dbReference type="Gene3D" id="3.30.559.10">
    <property type="entry name" value="Chloramphenicol acetyltransferase-like domain"/>
    <property type="match status" value="3"/>
</dbReference>
<evidence type="ECO:0000256" key="3">
    <source>
        <dbReference type="ARBA" id="ARBA00022598"/>
    </source>
</evidence>
<dbReference type="Pfam" id="PF00550">
    <property type="entry name" value="PP-binding"/>
    <property type="match status" value="1"/>
</dbReference>
<organism evidence="6 7">
    <name type="scientific">Adineta steineri</name>
    <dbReference type="NCBI Taxonomy" id="433720"/>
    <lineage>
        <taxon>Eukaryota</taxon>
        <taxon>Metazoa</taxon>
        <taxon>Spiralia</taxon>
        <taxon>Gnathifera</taxon>
        <taxon>Rotifera</taxon>
        <taxon>Eurotatoria</taxon>
        <taxon>Bdelloidea</taxon>
        <taxon>Adinetida</taxon>
        <taxon>Adinetidae</taxon>
        <taxon>Adineta</taxon>
    </lineage>
</organism>
<dbReference type="PANTHER" id="PTHR45527">
    <property type="entry name" value="NONRIBOSOMAL PEPTIDE SYNTHETASE"/>
    <property type="match status" value="1"/>
</dbReference>
<dbReference type="Pfam" id="PF00501">
    <property type="entry name" value="AMP-binding"/>
    <property type="match status" value="2"/>
</dbReference>
<dbReference type="Gene3D" id="3.30.559.30">
    <property type="entry name" value="Nonribosomal peptide synthetase, condensation domain"/>
    <property type="match status" value="3"/>
</dbReference>
<dbReference type="GO" id="GO:0047527">
    <property type="term" value="F:2,3-dihydroxybenzoate-serine ligase activity"/>
    <property type="evidence" value="ECO:0007669"/>
    <property type="project" value="TreeGrafter"/>
</dbReference>
<protein>
    <recommendedName>
        <fullName evidence="5">Carrier domain-containing protein</fullName>
    </recommendedName>
</protein>
<dbReference type="InterPro" id="IPR025110">
    <property type="entry name" value="AMP-bd_C"/>
</dbReference>
<evidence type="ECO:0000256" key="2">
    <source>
        <dbReference type="ARBA" id="ARBA00022553"/>
    </source>
</evidence>
<keyword evidence="3" id="KW-0436">Ligase</keyword>
<evidence type="ECO:0000313" key="6">
    <source>
        <dbReference type="EMBL" id="CAF0891138.1"/>
    </source>
</evidence>
<dbReference type="GO" id="GO:0005829">
    <property type="term" value="C:cytosol"/>
    <property type="evidence" value="ECO:0007669"/>
    <property type="project" value="TreeGrafter"/>
</dbReference>
<dbReference type="PROSITE" id="PS00455">
    <property type="entry name" value="AMP_BINDING"/>
    <property type="match status" value="2"/>
</dbReference>
<dbReference type="SUPFAM" id="SSF47336">
    <property type="entry name" value="ACP-like"/>
    <property type="match status" value="1"/>
</dbReference>
<sequence length="2382" mass="274516">MQVERVVYQLHHLGVVQGQIIYQFVERSFEMICGFFGIMYIGGVYCPLDPTIPSERLNILLEQMQGQYVLVHEKTRNKFPIAAVQHVIVLDNILLRSLDIEDMRDLLISREYGAAFIIFTSGTTGRPKAVVHTHKSFSAFIAALIQWNVGMYTARDHALQVATSSWLTHILEISSPLVVGGTLVLLRQGGHLDVAYFSQTLMHQQITTLITGPAIIRALTNYIENSQQTKIFDTVHHLCTAGEALKPQQWTQFVNLLTSSNVQLCVIYGTSESCGALGCQLLNIKNTDIPIGYPLPNIRCLLIDDDGKIINTTHNLSEIGQIYIGGPSLFNSYLNDPELTTSRCTTINNQVYVKTGDLARYNTRGELVYAGRADFQIKIRGQRVETTEIENTITNSYPGKISDCVVTKIAKNDDLLVAYVVSKESKLDAEQIRNYCNKYLHQYMIPSTFIFLKQLPLSANGKLDRQRLPVPDISVLSTNIIDRQYIEPKNEMETLVHSIWCKILGCNRISTITNFFSIGGHSLLFIQIYQYYQTLFNFDSETINTRSFFEHNTIAEHAKLLENIKMHNIQTKQWQTLHINQCIASYAQQRIYLDEKMRFSEKVAIYNELTALQITKGSISMTRLLQALRCVISKHKILRTSLVFNDHDSILRQSITDKHLTFTLAADQTFRSETQLHNIISQTSTNPNLFDLSSGCVFYCQVLRQQMTVDENHDKEMIINSDVLIIGFHHAAIDQSSGLIFLNDLCNTYNSNMTWLDNEESLQYIDYSVHERLINMTPSREFWRSQLNGYNQECRLLLPVDRHCLYSDQRSGYAFIAHISFDNEVSISFLNYASSYQVTPFQLYLATFYAFLFKLTYRQNDLCISCVNANRYRTELQNMVGMFVSTLPYRIQVDSDWSFDELVEHVREKCLSTLEHSHYPLQHILTDPQLKQPNVPFLETVFNFITLSGNSQWSIDTATLQELPIQQSYGAAKFDFLLTCLYNPTSDDNKLSFCLNCSRDLFDERTTIILAQRLKHSVNQLFSSKLTSNEINPNITSISKLSLILPAETQEIEDAVFCQQQNIVNEAPASYAQTRIWFDERVRFDPDKSQFAIYNMPFLYRLDEGHTLSIQQLRQALELIVRKHQSFRTLLNFDAEKNSFMQQIVDSHGGNNRLYAFIENTYETQEQLNDIMHEERYNPQLFDLTRGLVFRCHIIYYRQISSNHLLSHKDVIIFNFHHALFDFPSMNIFLHDLNQAYTTGQLSYDDNTTLRYLDYAVIEQQMSMTGASMFWLDALHHCKLDQSLSLPFDRFRLSNEHRTGRGTSVSFDFSHDLSHDFLIHASANNISLEHLTFAVYFIFLFKLTNGQTDLCLAMNINNNRYRSELKSIIGLFENVIPLRCQLESHWYFHRLLKHVQEITTNSMKYSYFPLQRILDQHPYISKYAFLDTSLGFIPHNNNNIVMIGDSQLVPGSFSFNSNEDDILTAPDFSLSIHHDITMNQVSCTINASLDLFNRETVEKTSQRFHSILHQLSASIIDNQMNKPIYELSLIFSNERYLIQSLNNTQITFPSPVTCIHHKFVYQVMKHPQKLAVELDEQSLTYCELLHYVQMLAVHLVDQYGIISSEVISQCVERSLSMIIGIMAIEMAGGVYFPLSFRDPAKRLHMLLLQTQSRLVLCHYLTRNKFSDIITVLNIDSIMVNNNLFQHINIDQLSSVHVNIDSIAYIIFTSGSTGMPKGVQVRHRNFIQCIYSLMRIDSFTNNDTVIQMARCSFDNHVQEIIGSLIIGATIIMLHPRGTVELNYLAEIIKNKQVTYMHTVSSLLHNFFTFLKQNHYLHVVKYLRSLCTIGEPCSVKLVNLILTDPTQYFTFWNWYGLTETTVVCTFYPINITVNTDSIPIGCPLPNYRHLLLDNFLQSAIINQEGELFIGGVGVFACYLGCDDLTQRALIEIDGEIFYRTGDLVRMGHNGLFYCVGRKDFQIKLHGQRIELGEIERCLLNITSISACVVIKWNDDYLVAYVQSSHISEEELREHCQSYLPPHMIPSFFIILDKLPLNANGKMTLNIDTTKTNISQLLQHTTIADHARLIHQSIENPEIYQKLLSTVHNMQETSTQNHAHSISQENITVVADELLRYEPFPVTDIQQAYLIGREGAIELGHVSAFVYREYNFSSTFDVEGLERALNSLIQRHEALRLVFPSHTEQKILKTVPYYTITILNLDDVQSSKNRLIERREQLSHQIRPADQWPLFDFQITRFKTDEGYKICLHFGLDILILDFWSITLVLHELNQLYYNLNNTLAELKLSYRDYILAAQQLKHETTHSNDRQYWINRITSLPLGPNLPLQCLPNEIHIQRHCNVAKVLDLSLWQKLRKRITDHRLTPAGFLASIYALVLGKWSENKHFA</sequence>
<name>A0A813YZ91_9BILA</name>
<dbReference type="Gene3D" id="3.30.300.30">
    <property type="match status" value="2"/>
</dbReference>
<evidence type="ECO:0000256" key="4">
    <source>
        <dbReference type="SAM" id="Coils"/>
    </source>
</evidence>
<dbReference type="InterPro" id="IPR001242">
    <property type="entry name" value="Condensation_dom"/>
</dbReference>
<dbReference type="GO" id="GO:0043041">
    <property type="term" value="P:amino acid activation for nonribosomal peptide biosynthetic process"/>
    <property type="evidence" value="ECO:0007669"/>
    <property type="project" value="TreeGrafter"/>
</dbReference>
<dbReference type="PANTHER" id="PTHR45527:SF1">
    <property type="entry name" value="FATTY ACID SYNTHASE"/>
    <property type="match status" value="1"/>
</dbReference>
<dbReference type="InterPro" id="IPR000873">
    <property type="entry name" value="AMP-dep_synth/lig_dom"/>
</dbReference>
<dbReference type="Pfam" id="PF00668">
    <property type="entry name" value="Condensation"/>
    <property type="match status" value="3"/>
</dbReference>
<feature type="non-terminal residue" evidence="6">
    <location>
        <position position="2382"/>
    </location>
</feature>
<dbReference type="InterPro" id="IPR045851">
    <property type="entry name" value="AMP-bd_C_sf"/>
</dbReference>
<comment type="caution">
    <text evidence="6">The sequence shown here is derived from an EMBL/GenBank/DDBJ whole genome shotgun (WGS) entry which is preliminary data.</text>
</comment>
<dbReference type="FunFam" id="3.30.300.30:FF:000015">
    <property type="entry name" value="Nonribosomal peptide synthase SidD"/>
    <property type="match status" value="1"/>
</dbReference>
<dbReference type="InterPro" id="IPR036736">
    <property type="entry name" value="ACP-like_sf"/>
</dbReference>
<dbReference type="FunFam" id="3.30.559.10:FF:000023">
    <property type="entry name" value="Non-ribosomal peptide synthetase"/>
    <property type="match status" value="1"/>
</dbReference>
<keyword evidence="4" id="KW-0175">Coiled coil</keyword>
<feature type="domain" description="Carrier" evidence="5">
    <location>
        <begin position="487"/>
        <end position="565"/>
    </location>
</feature>
<dbReference type="SUPFAM" id="SSF52777">
    <property type="entry name" value="CoA-dependent acyltransferases"/>
    <property type="match status" value="6"/>
</dbReference>
<dbReference type="EMBL" id="CAJNOI010000033">
    <property type="protein sequence ID" value="CAF0891138.1"/>
    <property type="molecule type" value="Genomic_DNA"/>
</dbReference>
<feature type="coiled-coil region" evidence="4">
    <location>
        <begin position="2155"/>
        <end position="2218"/>
    </location>
</feature>